<dbReference type="GO" id="GO:0071972">
    <property type="term" value="F:peptidoglycan L,D-transpeptidase activity"/>
    <property type="evidence" value="ECO:0007669"/>
    <property type="project" value="TreeGrafter"/>
</dbReference>
<evidence type="ECO:0000313" key="11">
    <source>
        <dbReference type="EMBL" id="CAB4852486.1"/>
    </source>
</evidence>
<protein>
    <submittedName>
        <fullName evidence="10">Unannotated protein</fullName>
    </submittedName>
</protein>
<sequence length="223" mass="23275">MSGSHRTLALALVGVMVLFGLAKLVDDEPKYSAASDVANSLPGPETTDGPITSDSITDEADGDASTTTAATVAAPDSTAPVLAVNADCPDTPHAAIVDRVNQRGALCDNGAITYTFPITTANSQPDPGTYPVYAKDIKASSSFGGHYSTMTHFVAFTRGKYKGARIAFHSVPTLRGGAYVQTLESVGTPEMHGESSGCIRVVPDDSVKIWDWLAIGDKVRVIS</sequence>
<evidence type="ECO:0000256" key="3">
    <source>
        <dbReference type="ARBA" id="ARBA00022960"/>
    </source>
</evidence>
<reference evidence="10" key="1">
    <citation type="submission" date="2020-05" db="EMBL/GenBank/DDBJ databases">
        <authorList>
            <person name="Chiriac C."/>
            <person name="Salcher M."/>
            <person name="Ghai R."/>
            <person name="Kavagutti S V."/>
        </authorList>
    </citation>
    <scope>NUCLEOTIDE SEQUENCE</scope>
</reference>
<dbReference type="EMBL" id="CAFBOL010000008">
    <property type="protein sequence ID" value="CAB4976322.1"/>
    <property type="molecule type" value="Genomic_DNA"/>
</dbReference>
<keyword evidence="5" id="KW-0961">Cell wall biogenesis/degradation</keyword>
<evidence type="ECO:0000313" key="9">
    <source>
        <dbReference type="EMBL" id="CAB4719867.1"/>
    </source>
</evidence>
<dbReference type="InterPro" id="IPR050979">
    <property type="entry name" value="LD-transpeptidase"/>
</dbReference>
<dbReference type="EMBL" id="CAEZYF010000006">
    <property type="protein sequence ID" value="CAB4719867.1"/>
    <property type="molecule type" value="Genomic_DNA"/>
</dbReference>
<dbReference type="Pfam" id="PF03734">
    <property type="entry name" value="YkuD"/>
    <property type="match status" value="1"/>
</dbReference>
<dbReference type="EMBL" id="CAESGF010000006">
    <property type="protein sequence ID" value="CAB4363539.1"/>
    <property type="molecule type" value="Genomic_DNA"/>
</dbReference>
<feature type="domain" description="L,D-TPase catalytic" evidence="7">
    <location>
        <begin position="93"/>
        <end position="222"/>
    </location>
</feature>
<evidence type="ECO:0000313" key="10">
    <source>
        <dbReference type="EMBL" id="CAB4828619.1"/>
    </source>
</evidence>
<keyword evidence="4" id="KW-0573">Peptidoglycan synthesis</keyword>
<evidence type="ECO:0000313" key="12">
    <source>
        <dbReference type="EMBL" id="CAB4929269.1"/>
    </source>
</evidence>
<dbReference type="GO" id="GO:0016740">
    <property type="term" value="F:transferase activity"/>
    <property type="evidence" value="ECO:0007669"/>
    <property type="project" value="UniProtKB-KW"/>
</dbReference>
<evidence type="ECO:0000256" key="4">
    <source>
        <dbReference type="ARBA" id="ARBA00022984"/>
    </source>
</evidence>
<dbReference type="EMBL" id="CAFBMT010000006">
    <property type="protein sequence ID" value="CAB4929269.1"/>
    <property type="molecule type" value="Genomic_DNA"/>
</dbReference>
<dbReference type="PANTHER" id="PTHR30582">
    <property type="entry name" value="L,D-TRANSPEPTIDASE"/>
    <property type="match status" value="1"/>
</dbReference>
<evidence type="ECO:0000256" key="2">
    <source>
        <dbReference type="ARBA" id="ARBA00022679"/>
    </source>
</evidence>
<comment type="pathway">
    <text evidence="1">Cell wall biogenesis; peptidoglycan biosynthesis.</text>
</comment>
<feature type="region of interest" description="Disordered" evidence="6">
    <location>
        <begin position="34"/>
        <end position="64"/>
    </location>
</feature>
<keyword evidence="3" id="KW-0133">Cell shape</keyword>
<proteinExistence type="predicted"/>
<dbReference type="InterPro" id="IPR005490">
    <property type="entry name" value="LD_TPept_cat_dom"/>
</dbReference>
<dbReference type="PROSITE" id="PS52029">
    <property type="entry name" value="LD_TPASE"/>
    <property type="match status" value="1"/>
</dbReference>
<dbReference type="PANTHER" id="PTHR30582:SF2">
    <property type="entry name" value="L,D-TRANSPEPTIDASE YCIB-RELATED"/>
    <property type="match status" value="1"/>
</dbReference>
<keyword evidence="2" id="KW-0808">Transferase</keyword>
<dbReference type="AlphaFoldDB" id="A0A6J7A8A6"/>
<dbReference type="UniPathway" id="UPA00219"/>
<dbReference type="GO" id="GO:0018104">
    <property type="term" value="P:peptidoglycan-protein cross-linking"/>
    <property type="evidence" value="ECO:0007669"/>
    <property type="project" value="TreeGrafter"/>
</dbReference>
<evidence type="ECO:0000259" key="7">
    <source>
        <dbReference type="PROSITE" id="PS52029"/>
    </source>
</evidence>
<dbReference type="SUPFAM" id="SSF141523">
    <property type="entry name" value="L,D-transpeptidase catalytic domain-like"/>
    <property type="match status" value="1"/>
</dbReference>
<dbReference type="InterPro" id="IPR038063">
    <property type="entry name" value="Transpep_catalytic_dom"/>
</dbReference>
<dbReference type="GO" id="GO:0071555">
    <property type="term" value="P:cell wall organization"/>
    <property type="evidence" value="ECO:0007669"/>
    <property type="project" value="UniProtKB-KW"/>
</dbReference>
<gene>
    <name evidence="9" type="ORF">UFOPK2656_01245</name>
    <name evidence="10" type="ORF">UFOPK3099_01876</name>
    <name evidence="11" type="ORF">UFOPK3267_02108</name>
    <name evidence="12" type="ORF">UFOPK3651_01370</name>
    <name evidence="13" type="ORF">UFOPK3931_00513</name>
    <name evidence="8" type="ORF">UFOPK4189_01319</name>
</gene>
<evidence type="ECO:0000313" key="13">
    <source>
        <dbReference type="EMBL" id="CAB4976322.1"/>
    </source>
</evidence>
<evidence type="ECO:0000313" key="8">
    <source>
        <dbReference type="EMBL" id="CAB4363539.1"/>
    </source>
</evidence>
<evidence type="ECO:0000256" key="1">
    <source>
        <dbReference type="ARBA" id="ARBA00004752"/>
    </source>
</evidence>
<organism evidence="10">
    <name type="scientific">freshwater metagenome</name>
    <dbReference type="NCBI Taxonomy" id="449393"/>
    <lineage>
        <taxon>unclassified sequences</taxon>
        <taxon>metagenomes</taxon>
        <taxon>ecological metagenomes</taxon>
    </lineage>
</organism>
<dbReference type="CDD" id="cd16913">
    <property type="entry name" value="YkuD_like"/>
    <property type="match status" value="1"/>
</dbReference>
<dbReference type="GO" id="GO:0008360">
    <property type="term" value="P:regulation of cell shape"/>
    <property type="evidence" value="ECO:0007669"/>
    <property type="project" value="UniProtKB-KW"/>
</dbReference>
<dbReference type="EMBL" id="CAFBIY010000133">
    <property type="protein sequence ID" value="CAB4852486.1"/>
    <property type="molecule type" value="Genomic_DNA"/>
</dbReference>
<dbReference type="Gene3D" id="2.40.440.10">
    <property type="entry name" value="L,D-transpeptidase catalytic domain-like"/>
    <property type="match status" value="1"/>
</dbReference>
<evidence type="ECO:0000256" key="6">
    <source>
        <dbReference type="SAM" id="MobiDB-lite"/>
    </source>
</evidence>
<dbReference type="GO" id="GO:0005576">
    <property type="term" value="C:extracellular region"/>
    <property type="evidence" value="ECO:0007669"/>
    <property type="project" value="TreeGrafter"/>
</dbReference>
<evidence type="ECO:0000256" key="5">
    <source>
        <dbReference type="ARBA" id="ARBA00023316"/>
    </source>
</evidence>
<dbReference type="EMBL" id="CAFAAV010000157">
    <property type="protein sequence ID" value="CAB4828619.1"/>
    <property type="molecule type" value="Genomic_DNA"/>
</dbReference>
<name>A0A6J7A8A6_9ZZZZ</name>
<accession>A0A6J7A8A6</accession>